<dbReference type="Gene3D" id="3.40.50.1820">
    <property type="entry name" value="alpha/beta hydrolase"/>
    <property type="match status" value="1"/>
</dbReference>
<reference evidence="3 4" key="1">
    <citation type="submission" date="2024-07" db="EMBL/GenBank/DDBJ databases">
        <title>Section-level genome sequencing and comparative genomics of Aspergillus sections Usti and Cavernicolus.</title>
        <authorList>
            <consortium name="Lawrence Berkeley National Laboratory"/>
            <person name="Nybo J.L."/>
            <person name="Vesth T.C."/>
            <person name="Theobald S."/>
            <person name="Frisvad J.C."/>
            <person name="Larsen T.O."/>
            <person name="Kjaerboelling I."/>
            <person name="Rothschild-Mancinelli K."/>
            <person name="Lyhne E.K."/>
            <person name="Kogle M.E."/>
            <person name="Barry K."/>
            <person name="Clum A."/>
            <person name="Na H."/>
            <person name="Ledsgaard L."/>
            <person name="Lin J."/>
            <person name="Lipzen A."/>
            <person name="Kuo A."/>
            <person name="Riley R."/>
            <person name="Mondo S."/>
            <person name="Labutti K."/>
            <person name="Haridas S."/>
            <person name="Pangalinan J."/>
            <person name="Salamov A.A."/>
            <person name="Simmons B.A."/>
            <person name="Magnuson J.K."/>
            <person name="Chen J."/>
            <person name="Drula E."/>
            <person name="Henrissat B."/>
            <person name="Wiebenga A."/>
            <person name="Lubbers R.J."/>
            <person name="Gomes A.C."/>
            <person name="Makela M.R."/>
            <person name="Stajich J."/>
            <person name="Grigoriev I.V."/>
            <person name="Mortensen U.H."/>
            <person name="De Vries R.P."/>
            <person name="Baker S.E."/>
            <person name="Andersen M.R."/>
        </authorList>
    </citation>
    <scope>NUCLEOTIDE SEQUENCE [LARGE SCALE GENOMIC DNA]</scope>
    <source>
        <strain evidence="3 4">CBS 123904</strain>
    </source>
</reference>
<dbReference type="PANTHER" id="PTHR43056">
    <property type="entry name" value="PEPTIDASE S9 PROLYL OLIGOPEPTIDASE"/>
    <property type="match status" value="1"/>
</dbReference>
<dbReference type="Gene3D" id="1.10.3020.20">
    <property type="match status" value="1"/>
</dbReference>
<dbReference type="SMART" id="SM00939">
    <property type="entry name" value="PepX_C"/>
    <property type="match status" value="1"/>
</dbReference>
<protein>
    <submittedName>
        <fullName evidence="3">Alpha/Beta hydrolase protein</fullName>
    </submittedName>
</protein>
<dbReference type="InterPro" id="IPR050585">
    <property type="entry name" value="Xaa-Pro_dipeptidyl-ppase/CocE"/>
</dbReference>
<accession>A0ABR4IWS0</accession>
<organism evidence="3 4">
    <name type="scientific">Aspergillus pseudoustus</name>
    <dbReference type="NCBI Taxonomy" id="1810923"/>
    <lineage>
        <taxon>Eukaryota</taxon>
        <taxon>Fungi</taxon>
        <taxon>Dikarya</taxon>
        <taxon>Ascomycota</taxon>
        <taxon>Pezizomycotina</taxon>
        <taxon>Eurotiomycetes</taxon>
        <taxon>Eurotiomycetidae</taxon>
        <taxon>Eurotiales</taxon>
        <taxon>Aspergillaceae</taxon>
        <taxon>Aspergillus</taxon>
        <taxon>Aspergillus subgen. Nidulantes</taxon>
    </lineage>
</organism>
<dbReference type="InterPro" id="IPR000383">
    <property type="entry name" value="Xaa-Pro-like_dom"/>
</dbReference>
<keyword evidence="1 3" id="KW-0378">Hydrolase</keyword>
<feature type="domain" description="Xaa-Pro dipeptidyl-peptidase C-terminal" evidence="2">
    <location>
        <begin position="317"/>
        <end position="565"/>
    </location>
</feature>
<proteinExistence type="predicted"/>
<evidence type="ECO:0000259" key="2">
    <source>
        <dbReference type="SMART" id="SM00939"/>
    </source>
</evidence>
<name>A0ABR4IWS0_9EURO</name>
<dbReference type="SUPFAM" id="SSF49785">
    <property type="entry name" value="Galactose-binding domain-like"/>
    <property type="match status" value="1"/>
</dbReference>
<dbReference type="InterPro" id="IPR029058">
    <property type="entry name" value="AB_hydrolase_fold"/>
</dbReference>
<evidence type="ECO:0000313" key="3">
    <source>
        <dbReference type="EMBL" id="KAL2832201.1"/>
    </source>
</evidence>
<dbReference type="Gene3D" id="2.60.120.260">
    <property type="entry name" value="Galactose-binding domain-like"/>
    <property type="match status" value="1"/>
</dbReference>
<keyword evidence="4" id="KW-1185">Reference proteome</keyword>
<dbReference type="InterPro" id="IPR008979">
    <property type="entry name" value="Galactose-bd-like_sf"/>
</dbReference>
<evidence type="ECO:0000256" key="1">
    <source>
        <dbReference type="ARBA" id="ARBA00022801"/>
    </source>
</evidence>
<dbReference type="Proteomes" id="UP001610446">
    <property type="component" value="Unassembled WGS sequence"/>
</dbReference>
<dbReference type="NCBIfam" id="TIGR00976">
    <property type="entry name" value="CocE_NonD"/>
    <property type="match status" value="1"/>
</dbReference>
<gene>
    <name evidence="3" type="ORF">BJY01DRAFT_260311</name>
</gene>
<dbReference type="SUPFAM" id="SSF53474">
    <property type="entry name" value="alpha/beta-Hydrolases"/>
    <property type="match status" value="1"/>
</dbReference>
<dbReference type="InterPro" id="IPR013736">
    <property type="entry name" value="Xaa-Pro_dipept_C"/>
</dbReference>
<dbReference type="Pfam" id="PF08530">
    <property type="entry name" value="PepX_C"/>
    <property type="match status" value="1"/>
</dbReference>
<dbReference type="EMBL" id="JBFXLU010000269">
    <property type="protein sequence ID" value="KAL2832201.1"/>
    <property type="molecule type" value="Genomic_DNA"/>
</dbReference>
<dbReference type="InterPro" id="IPR005674">
    <property type="entry name" value="CocE/Ser_esterase"/>
</dbReference>
<dbReference type="Pfam" id="PF02129">
    <property type="entry name" value="Peptidase_S15"/>
    <property type="match status" value="1"/>
</dbReference>
<sequence>MKGNLTAAGPFLPGLPITAPPSCRYSQEVLPKGHQKAQNFKSLECDIFYERNVRIPMRDGAQLYADVFRPNNTSELVPAIIAWSPYGKHLNSHGMLKDLPERLGTSQANESGYENFEGPDPGFWVPRGYAVVNVDVRGSWHSEGDFYYWGRQTQRDGYDTVEHLAELPWCNRKVAMAGNSWLAISQWFIAAGSPPHLAAIAPWEGFTDTYRDQHRRGGVSNHVMPTSLALLVPGDGVFEDAGAMARRHPCWDEYWTEKRADLSKITVPTYVVASYSSKIHCAGTFRGYRQITSKEKWLRVHPHQEWYDFVNQQTDLARFFDHFLRNIQNDWTSTPRVRLSLLRFNGSPIIDRPLTTYPPECDSRRVFLDACGHRLLPSNPKRSSSIGYSSNGKEEIHFDLTFDKYTELIGYCSVTLYVQCLEHNDMDIFVMLRKLGRSGQAVRHVNFPTAQTADQLPRTNVVQYNGPTGRLRVSHRDMKDCPGLAPGEVFHPHTREVKLSAREIVAVTIGLWPIGSVYAAGEGVRLSISGKDMCFPEMEHFPAEPNENRGVHIVHTGGEYASYLTLPVVKGC</sequence>
<evidence type="ECO:0000313" key="4">
    <source>
        <dbReference type="Proteomes" id="UP001610446"/>
    </source>
</evidence>
<dbReference type="GO" id="GO:0016787">
    <property type="term" value="F:hydrolase activity"/>
    <property type="evidence" value="ECO:0007669"/>
    <property type="project" value="UniProtKB-KW"/>
</dbReference>
<comment type="caution">
    <text evidence="3">The sequence shown here is derived from an EMBL/GenBank/DDBJ whole genome shotgun (WGS) entry which is preliminary data.</text>
</comment>
<dbReference type="PANTHER" id="PTHR43056:SF10">
    <property type="entry name" value="COCE_NOND FAMILY, PUTATIVE (AFU_ORTHOLOGUE AFUA_7G00600)-RELATED"/>
    <property type="match status" value="1"/>
</dbReference>